<dbReference type="PANTHER" id="PTHR31302">
    <property type="entry name" value="TRANSMEMBRANE PROTEIN WITH METALLOPHOSPHOESTERASE DOMAIN-RELATED"/>
    <property type="match status" value="1"/>
</dbReference>
<dbReference type="OrthoDB" id="7513at2157"/>
<sequence length="278" mass="32109">MTRILVATDIHMPSPYLATMLEGIKQVKPDALIISGDLSVDGKLGDIEKLFIKLKKANQKMRVITVLGNHDLWIHERDIDSISKIERINKLSEKYNVELLDTINRVELGDYDVVGNVGWYDYSFAPGYTDFDYENCNPYGFSKEYIKSNCIYLNTTRGCSCPSWHNDCIYTKLESRSFAKINKEKIEGNMRGRRTIIVTHHAPLKDFMKEHSFFNAYDGQDLSNIIFNSNKKIVYYIYGHLHENSVAPKMTINGITFINAYTFQFKLKDYIQNALLNL</sequence>
<dbReference type="Gene3D" id="3.60.21.10">
    <property type="match status" value="1"/>
</dbReference>
<dbReference type="PANTHER" id="PTHR31302:SF0">
    <property type="entry name" value="TRANSMEMBRANE PROTEIN WITH METALLOPHOSPHOESTERASE DOMAIN"/>
    <property type="match status" value="1"/>
</dbReference>
<dbReference type="SUPFAM" id="SSF56300">
    <property type="entry name" value="Metallo-dependent phosphatases"/>
    <property type="match status" value="1"/>
</dbReference>
<dbReference type="HOGENOM" id="CLU_077420_1_0_2"/>
<evidence type="ECO:0000259" key="1">
    <source>
        <dbReference type="Pfam" id="PF00149"/>
    </source>
</evidence>
<dbReference type="InterPro" id="IPR051158">
    <property type="entry name" value="Metallophosphoesterase_sf"/>
</dbReference>
<protein>
    <submittedName>
        <fullName evidence="2">Putative phosphohydrolase</fullName>
    </submittedName>
</protein>
<dbReference type="STRING" id="671065.MetMK1DRAFT_00004570"/>
<dbReference type="InterPro" id="IPR004843">
    <property type="entry name" value="Calcineurin-like_PHP"/>
</dbReference>
<organism evidence="2 3">
    <name type="scientific">Metallosphaera yellowstonensis MK1</name>
    <dbReference type="NCBI Taxonomy" id="671065"/>
    <lineage>
        <taxon>Archaea</taxon>
        <taxon>Thermoproteota</taxon>
        <taxon>Thermoprotei</taxon>
        <taxon>Sulfolobales</taxon>
        <taxon>Sulfolobaceae</taxon>
        <taxon>Metallosphaera</taxon>
    </lineage>
</organism>
<dbReference type="Proteomes" id="UP000003980">
    <property type="component" value="Unassembled WGS sequence"/>
</dbReference>
<evidence type="ECO:0000313" key="3">
    <source>
        <dbReference type="Proteomes" id="UP000003980"/>
    </source>
</evidence>
<accession>H2C106</accession>
<dbReference type="AlphaFoldDB" id="H2C106"/>
<evidence type="ECO:0000313" key="2">
    <source>
        <dbReference type="EMBL" id="EHP69955.1"/>
    </source>
</evidence>
<proteinExistence type="predicted"/>
<name>H2C106_9CREN</name>
<dbReference type="eggNOG" id="arCOG01145">
    <property type="taxonomic scope" value="Archaea"/>
</dbReference>
<keyword evidence="3" id="KW-1185">Reference proteome</keyword>
<dbReference type="InterPro" id="IPR029052">
    <property type="entry name" value="Metallo-depent_PP-like"/>
</dbReference>
<dbReference type="GO" id="GO:0016787">
    <property type="term" value="F:hydrolase activity"/>
    <property type="evidence" value="ECO:0007669"/>
    <property type="project" value="UniProtKB-KW"/>
</dbReference>
<gene>
    <name evidence="2" type="ORF">MetMK1DRAFT_00004570</name>
</gene>
<keyword evidence="2" id="KW-0378">Hydrolase</keyword>
<reference evidence="2 3" key="1">
    <citation type="submission" date="2012-01" db="EMBL/GenBank/DDBJ databases">
        <title>Improved High-Quality Draft sequence of Metallosphaera yellowstonensis MK1.</title>
        <authorList>
            <consortium name="US DOE Joint Genome Institute"/>
            <person name="Lucas S."/>
            <person name="Han J."/>
            <person name="Cheng J.-F."/>
            <person name="Goodwin L."/>
            <person name="Pitluck S."/>
            <person name="Peters L."/>
            <person name="Teshima H."/>
            <person name="Detter J.C."/>
            <person name="Han C."/>
            <person name="Tapia R."/>
            <person name="Land M."/>
            <person name="Hauser L."/>
            <person name="Kyrpides N."/>
            <person name="Kozubal M."/>
            <person name="Macur R.E."/>
            <person name="Jay Z."/>
            <person name="Inskeep W."/>
            <person name="Woyke T."/>
        </authorList>
    </citation>
    <scope>NUCLEOTIDE SEQUENCE [LARGE SCALE GENOMIC DNA]</scope>
    <source>
        <strain evidence="2 3">MK1</strain>
    </source>
</reference>
<dbReference type="Pfam" id="PF00149">
    <property type="entry name" value="Metallophos"/>
    <property type="match status" value="1"/>
</dbReference>
<feature type="domain" description="Calcineurin-like phosphoesterase" evidence="1">
    <location>
        <begin position="3"/>
        <end position="243"/>
    </location>
</feature>
<dbReference type="EMBL" id="JH597761">
    <property type="protein sequence ID" value="EHP69955.1"/>
    <property type="molecule type" value="Genomic_DNA"/>
</dbReference>
<dbReference type="RefSeq" id="WP_009070233.1">
    <property type="nucleotide sequence ID" value="NZ_JH597761.1"/>
</dbReference>